<keyword evidence="5" id="KW-1185">Reference proteome</keyword>
<reference evidence="4 6" key="1">
    <citation type="submission" date="2019-07" db="EMBL/GenBank/DDBJ databases">
        <title>Genomes of sea-ice associated Colwellia species.</title>
        <authorList>
            <person name="Bowman J.P."/>
        </authorList>
    </citation>
    <scope>NUCLEOTIDE SEQUENCE [LARGE SCALE GENOMIC DNA]</scope>
    <source>
        <strain evidence="3 5">ACAM 607</strain>
        <strain evidence="4 6">IC036</strain>
    </source>
</reference>
<evidence type="ECO:0000313" key="4">
    <source>
        <dbReference type="EMBL" id="TWX62705.1"/>
    </source>
</evidence>
<dbReference type="Pfam" id="PF05016">
    <property type="entry name" value="ParE_toxin"/>
    <property type="match status" value="1"/>
</dbReference>
<accession>A0A5C6Q2L4</accession>
<dbReference type="EMBL" id="VOLR01000024">
    <property type="protein sequence ID" value="TWX56170.1"/>
    <property type="molecule type" value="Genomic_DNA"/>
</dbReference>
<dbReference type="Proteomes" id="UP000321525">
    <property type="component" value="Unassembled WGS sequence"/>
</dbReference>
<comment type="similarity">
    <text evidence="1">Belongs to the RelE toxin family.</text>
</comment>
<dbReference type="RefSeq" id="WP_146800358.1">
    <property type="nucleotide sequence ID" value="NZ_VOLP01000023.1"/>
</dbReference>
<proteinExistence type="inferred from homology"/>
<dbReference type="EMBL" id="VOLQ01000073">
    <property type="protein sequence ID" value="TWX62705.1"/>
    <property type="molecule type" value="Genomic_DNA"/>
</dbReference>
<evidence type="ECO:0000256" key="1">
    <source>
        <dbReference type="ARBA" id="ARBA00006226"/>
    </source>
</evidence>
<evidence type="ECO:0000313" key="3">
    <source>
        <dbReference type="EMBL" id="TWX56170.1"/>
    </source>
</evidence>
<dbReference type="InterPro" id="IPR007712">
    <property type="entry name" value="RelE/ParE_toxin"/>
</dbReference>
<protein>
    <submittedName>
        <fullName evidence="4">Type II toxin-antitoxin system RelE/ParE family toxin</fullName>
    </submittedName>
</protein>
<sequence>MNIEFSESAIYDLEDIRIYYTEQQVPLVGESFISAIIAHIETLPDNPKIGRQVPEFAMSSIRELIHSPFRIVYVLNDTNIQIIRVWRSERLMQLP</sequence>
<dbReference type="OrthoDB" id="9798046at2"/>
<dbReference type="PANTHER" id="PTHR33755:SF5">
    <property type="entry name" value="TYPE II TOXIN-ANTITOXIN SYSTEM RELE_PARE FAMILY TOXIN"/>
    <property type="match status" value="1"/>
</dbReference>
<organism evidence="4 6">
    <name type="scientific">Colwellia hornerae</name>
    <dbReference type="NCBI Taxonomy" id="89402"/>
    <lineage>
        <taxon>Bacteria</taxon>
        <taxon>Pseudomonadati</taxon>
        <taxon>Pseudomonadota</taxon>
        <taxon>Gammaproteobacteria</taxon>
        <taxon>Alteromonadales</taxon>
        <taxon>Colwelliaceae</taxon>
        <taxon>Colwellia</taxon>
    </lineage>
</organism>
<dbReference type="Proteomes" id="UP000321917">
    <property type="component" value="Unassembled WGS sequence"/>
</dbReference>
<dbReference type="Gene3D" id="3.30.2310.20">
    <property type="entry name" value="RelE-like"/>
    <property type="match status" value="1"/>
</dbReference>
<dbReference type="InterPro" id="IPR035093">
    <property type="entry name" value="RelE/ParE_toxin_dom_sf"/>
</dbReference>
<dbReference type="InterPro" id="IPR051803">
    <property type="entry name" value="TA_system_RelE-like_toxin"/>
</dbReference>
<evidence type="ECO:0000313" key="5">
    <source>
        <dbReference type="Proteomes" id="UP000321525"/>
    </source>
</evidence>
<gene>
    <name evidence="3" type="ORF">ESZ26_15445</name>
    <name evidence="4" type="ORF">ESZ27_18655</name>
</gene>
<evidence type="ECO:0000313" key="6">
    <source>
        <dbReference type="Proteomes" id="UP000321917"/>
    </source>
</evidence>
<comment type="caution">
    <text evidence="4">The sequence shown here is derived from an EMBL/GenBank/DDBJ whole genome shotgun (WGS) entry which is preliminary data.</text>
</comment>
<dbReference type="PANTHER" id="PTHR33755">
    <property type="entry name" value="TOXIN PARE1-RELATED"/>
    <property type="match status" value="1"/>
</dbReference>
<keyword evidence="2" id="KW-1277">Toxin-antitoxin system</keyword>
<evidence type="ECO:0000256" key="2">
    <source>
        <dbReference type="ARBA" id="ARBA00022649"/>
    </source>
</evidence>
<dbReference type="AlphaFoldDB" id="A0A5C6Q2L4"/>
<name>A0A5C6Q2L4_9GAMM</name>